<proteinExistence type="predicted"/>
<reference evidence="2" key="2">
    <citation type="submission" date="2020-11" db="EMBL/GenBank/DDBJ databases">
        <authorList>
            <person name="Cecchin M."/>
            <person name="Marcolungo L."/>
            <person name="Rossato M."/>
            <person name="Girolomoni L."/>
            <person name="Cosentino E."/>
            <person name="Cuine S."/>
            <person name="Li-Beisson Y."/>
            <person name="Delledonne M."/>
            <person name="Ballottari M."/>
        </authorList>
    </citation>
    <scope>NUCLEOTIDE SEQUENCE</scope>
    <source>
        <strain evidence="2">211/11P</strain>
        <tissue evidence="2">Whole cell</tissue>
    </source>
</reference>
<keyword evidence="3" id="KW-1185">Reference proteome</keyword>
<dbReference type="AlphaFoldDB" id="A0A9D4YVI2"/>
<feature type="compositionally biased region" description="Low complexity" evidence="1">
    <location>
        <begin position="9"/>
        <end position="24"/>
    </location>
</feature>
<name>A0A9D4YVI2_CHLVU</name>
<dbReference type="Proteomes" id="UP001055712">
    <property type="component" value="Unassembled WGS sequence"/>
</dbReference>
<feature type="region of interest" description="Disordered" evidence="1">
    <location>
        <begin position="74"/>
        <end position="94"/>
    </location>
</feature>
<accession>A0A9D4YVI2</accession>
<dbReference type="EMBL" id="SIDB01000009">
    <property type="protein sequence ID" value="KAI3428518.1"/>
    <property type="molecule type" value="Genomic_DNA"/>
</dbReference>
<protein>
    <submittedName>
        <fullName evidence="2">Uncharacterized protein</fullName>
    </submittedName>
</protein>
<evidence type="ECO:0000256" key="1">
    <source>
        <dbReference type="SAM" id="MobiDB-lite"/>
    </source>
</evidence>
<evidence type="ECO:0000313" key="2">
    <source>
        <dbReference type="EMBL" id="KAI3428518.1"/>
    </source>
</evidence>
<organism evidence="2 3">
    <name type="scientific">Chlorella vulgaris</name>
    <name type="common">Green alga</name>
    <dbReference type="NCBI Taxonomy" id="3077"/>
    <lineage>
        <taxon>Eukaryota</taxon>
        <taxon>Viridiplantae</taxon>
        <taxon>Chlorophyta</taxon>
        <taxon>core chlorophytes</taxon>
        <taxon>Trebouxiophyceae</taxon>
        <taxon>Chlorellales</taxon>
        <taxon>Chlorellaceae</taxon>
        <taxon>Chlorella clade</taxon>
        <taxon>Chlorella</taxon>
    </lineage>
</organism>
<dbReference type="PANTHER" id="PTHR35292:SF13">
    <property type="entry name" value="OS03G0581800 PROTEIN"/>
    <property type="match status" value="1"/>
</dbReference>
<dbReference type="PANTHER" id="PTHR35292">
    <property type="entry name" value="EXPRESSED PROTEIN"/>
    <property type="match status" value="1"/>
</dbReference>
<reference evidence="2" key="1">
    <citation type="journal article" date="2019" name="Plant J.">
        <title>Chlorella vulgaris genome assembly and annotation reveals the molecular basis for metabolic acclimation to high light conditions.</title>
        <authorList>
            <person name="Cecchin M."/>
            <person name="Marcolungo L."/>
            <person name="Rossato M."/>
            <person name="Girolomoni L."/>
            <person name="Cosentino E."/>
            <person name="Cuine S."/>
            <person name="Li-Beisson Y."/>
            <person name="Delledonne M."/>
            <person name="Ballottari M."/>
        </authorList>
    </citation>
    <scope>NUCLEOTIDE SEQUENCE</scope>
    <source>
        <strain evidence="2">211/11P</strain>
    </source>
</reference>
<comment type="caution">
    <text evidence="2">The sequence shown here is derived from an EMBL/GenBank/DDBJ whole genome shotgun (WGS) entry which is preliminary data.</text>
</comment>
<gene>
    <name evidence="2" type="ORF">D9Q98_007341</name>
</gene>
<evidence type="ECO:0000313" key="3">
    <source>
        <dbReference type="Proteomes" id="UP001055712"/>
    </source>
</evidence>
<feature type="region of interest" description="Disordered" evidence="1">
    <location>
        <begin position="1"/>
        <end position="26"/>
    </location>
</feature>
<dbReference type="OrthoDB" id="537257at2759"/>
<feature type="compositionally biased region" description="Low complexity" evidence="1">
    <location>
        <begin position="84"/>
        <end position="94"/>
    </location>
</feature>
<sequence length="94" mass="10055">MLRNLAPLVSRVTRSSSRSPATSRGFAADAHGEVKYNAWEKPTQIAQWKEEHIVFLVLGSWIGGIYGATKIFGGKGEAPPAPDAPATDAMTTQS</sequence>